<dbReference type="Gene3D" id="3.50.90.10">
    <property type="entry name" value="YerB-like"/>
    <property type="match status" value="1"/>
</dbReference>
<feature type="signal peptide" evidence="2">
    <location>
        <begin position="1"/>
        <end position="25"/>
    </location>
</feature>
<dbReference type="SUPFAM" id="SSF159774">
    <property type="entry name" value="YerB-like"/>
    <property type="match status" value="1"/>
</dbReference>
<keyword evidence="2" id="KW-0732">Signal</keyword>
<gene>
    <name evidence="5" type="ORF">EDD34_3657</name>
</gene>
<keyword evidence="6" id="KW-1185">Reference proteome</keyword>
<proteinExistence type="predicted"/>
<comment type="caution">
    <text evidence="5">The sequence shown here is derived from an EMBL/GenBank/DDBJ whole genome shotgun (WGS) entry which is preliminary data.</text>
</comment>
<feature type="domain" description="DUF3048" evidence="3">
    <location>
        <begin position="75"/>
        <end position="209"/>
    </location>
</feature>
<evidence type="ECO:0000313" key="5">
    <source>
        <dbReference type="EMBL" id="RPF22978.1"/>
    </source>
</evidence>
<feature type="chain" id="PRO_5038906117" evidence="2">
    <location>
        <begin position="26"/>
        <end position="374"/>
    </location>
</feature>
<evidence type="ECO:0000256" key="1">
    <source>
        <dbReference type="SAM" id="MobiDB-lite"/>
    </source>
</evidence>
<dbReference type="Pfam" id="PF11258">
    <property type="entry name" value="DUF3048"/>
    <property type="match status" value="1"/>
</dbReference>
<dbReference type="PROSITE" id="PS51257">
    <property type="entry name" value="PROKAR_LIPOPROTEIN"/>
    <property type="match status" value="1"/>
</dbReference>
<dbReference type="RefSeq" id="WP_246012555.1">
    <property type="nucleotide sequence ID" value="NZ_RKQZ01000001.1"/>
</dbReference>
<sequence length="374" mass="40528">MRRTLRRQRAAGVVAVVMTVAIAMSACTTGWGQELAWPWEDPEPLPTPTETTAAETEVRKAAPPKPAPKPVYWPLTGIPGNEAAMRHPAVSVKIENAPEARPTRGLEHADIVWEEVVEGGITRFVATYHSTLPDAVEPVRSVRPMDAAIVAPMKGILAYSGGQLPFIDQVNRVSTQSVIMDDGHAGFSRDPSRAAPHNVIGRPKVFLAQEREDMRLYSPPPAQFSYAHEKGERSSAATQGRKAGTLKVRLSNRQTTNWYWNGESGTYKRSEGAAPSMAMSGVRHGARNVVALKMDVVMTSYTDPSGASVPETQLVGSGEGFVASQGRVVKVRWEKPRVGASIQLELENGKPVKLAPGNTWVELVPRSSGSWSVP</sequence>
<dbReference type="InterPro" id="IPR021416">
    <property type="entry name" value="DUF3048_N"/>
</dbReference>
<dbReference type="Pfam" id="PF17479">
    <property type="entry name" value="DUF3048_C"/>
    <property type="match status" value="1"/>
</dbReference>
<feature type="domain" description="DUF3048" evidence="4">
    <location>
        <begin position="247"/>
        <end position="361"/>
    </location>
</feature>
<reference evidence="5 6" key="1">
    <citation type="submission" date="2018-11" db="EMBL/GenBank/DDBJ databases">
        <title>Sequencing the genomes of 1000 actinobacteria strains.</title>
        <authorList>
            <person name="Klenk H.-P."/>
        </authorList>
    </citation>
    <scope>NUCLEOTIDE SEQUENCE [LARGE SCALE GENOMIC DNA]</scope>
    <source>
        <strain evidence="5 6">DSM 15700</strain>
    </source>
</reference>
<evidence type="ECO:0000259" key="4">
    <source>
        <dbReference type="Pfam" id="PF17479"/>
    </source>
</evidence>
<dbReference type="AlphaFoldDB" id="A0A3N4ZAT2"/>
<organism evidence="5 6">
    <name type="scientific">Myceligenerans xiligouense</name>
    <dbReference type="NCBI Taxonomy" id="253184"/>
    <lineage>
        <taxon>Bacteria</taxon>
        <taxon>Bacillati</taxon>
        <taxon>Actinomycetota</taxon>
        <taxon>Actinomycetes</taxon>
        <taxon>Micrococcales</taxon>
        <taxon>Promicromonosporaceae</taxon>
        <taxon>Myceligenerans</taxon>
    </lineage>
</organism>
<name>A0A3N4ZAT2_9MICO</name>
<dbReference type="InterPro" id="IPR035328">
    <property type="entry name" value="DUF3048_C"/>
</dbReference>
<evidence type="ECO:0000259" key="3">
    <source>
        <dbReference type="Pfam" id="PF11258"/>
    </source>
</evidence>
<accession>A0A3N4ZAT2</accession>
<feature type="region of interest" description="Disordered" evidence="1">
    <location>
        <begin position="41"/>
        <end position="66"/>
    </location>
</feature>
<evidence type="ECO:0000256" key="2">
    <source>
        <dbReference type="SAM" id="SignalP"/>
    </source>
</evidence>
<dbReference type="EMBL" id="RKQZ01000001">
    <property type="protein sequence ID" value="RPF22978.1"/>
    <property type="molecule type" value="Genomic_DNA"/>
</dbReference>
<protein>
    <submittedName>
        <fullName evidence="5">DUF3048 family protein</fullName>
    </submittedName>
</protein>
<dbReference type="InterPro" id="IPR023158">
    <property type="entry name" value="YerB-like_sf"/>
</dbReference>
<evidence type="ECO:0000313" key="6">
    <source>
        <dbReference type="Proteomes" id="UP000280501"/>
    </source>
</evidence>
<dbReference type="Proteomes" id="UP000280501">
    <property type="component" value="Unassembled WGS sequence"/>
</dbReference>